<dbReference type="PRINTS" id="PR00252">
    <property type="entry name" value="NRIONCHANNEL"/>
</dbReference>
<keyword evidence="7 11" id="KW-1133">Transmembrane helix</keyword>
<keyword evidence="4" id="KW-1003">Cell membrane</keyword>
<accession>A0A3R7LRM3</accession>
<keyword evidence="6 11" id="KW-0732">Signal</keyword>
<evidence type="ECO:0000256" key="10">
    <source>
        <dbReference type="ARBA" id="ARBA00023303"/>
    </source>
</evidence>
<dbReference type="Gene3D" id="2.70.170.10">
    <property type="entry name" value="Neurotransmitter-gated ion-channel ligand-binding domain"/>
    <property type="match status" value="1"/>
</dbReference>
<dbReference type="InterPro" id="IPR018000">
    <property type="entry name" value="Neurotransmitter_ion_chnl_CS"/>
</dbReference>
<feature type="domain" description="Neurotransmitter-gated ion-channel transmembrane" evidence="13">
    <location>
        <begin position="257"/>
        <end position="335"/>
    </location>
</feature>
<dbReference type="InterPro" id="IPR006202">
    <property type="entry name" value="Neur_chan_lig-bd"/>
</dbReference>
<dbReference type="OrthoDB" id="407674at2759"/>
<keyword evidence="8 11" id="KW-0406">Ion transport</keyword>
<protein>
    <submittedName>
        <fullName evidence="14">Glutamate gated chloride channel</fullName>
    </submittedName>
</protein>
<dbReference type="GO" id="GO:0005886">
    <property type="term" value="C:plasma membrane"/>
    <property type="evidence" value="ECO:0007669"/>
    <property type="project" value="UniProtKB-SubCell"/>
</dbReference>
<proteinExistence type="inferred from homology"/>
<reference evidence="14 15" key="1">
    <citation type="submission" date="2018-04" db="EMBL/GenBank/DDBJ databases">
        <authorList>
            <person name="Zhang X."/>
            <person name="Yuan J."/>
            <person name="Li F."/>
            <person name="Xiang J."/>
        </authorList>
    </citation>
    <scope>NUCLEOTIDE SEQUENCE [LARGE SCALE GENOMIC DNA]</scope>
    <source>
        <tissue evidence="14">Muscle</tissue>
    </source>
</reference>
<evidence type="ECO:0000256" key="11">
    <source>
        <dbReference type="RuleBase" id="RU000687"/>
    </source>
</evidence>
<dbReference type="PANTHER" id="PTHR18945">
    <property type="entry name" value="NEUROTRANSMITTER GATED ION CHANNEL"/>
    <property type="match status" value="1"/>
</dbReference>
<keyword evidence="10 11" id="KW-0407">Ion channel</keyword>
<dbReference type="Pfam" id="PF02932">
    <property type="entry name" value="Neur_chan_memb"/>
    <property type="match status" value="1"/>
</dbReference>
<dbReference type="AlphaFoldDB" id="A0A3R7LRM3"/>
<comment type="caution">
    <text evidence="14">The sequence shown here is derived from an EMBL/GenBank/DDBJ whole genome shotgun (WGS) entry which is preliminary data.</text>
</comment>
<keyword evidence="3 11" id="KW-0813">Transport</keyword>
<dbReference type="Gene3D" id="1.20.58.390">
    <property type="entry name" value="Neurotransmitter-gated ion-channel transmembrane domain"/>
    <property type="match status" value="1"/>
</dbReference>
<dbReference type="PROSITE" id="PS00236">
    <property type="entry name" value="NEUROTR_ION_CHANNEL"/>
    <property type="match status" value="1"/>
</dbReference>
<feature type="transmembrane region" description="Helical" evidence="11">
    <location>
        <begin position="278"/>
        <end position="299"/>
    </location>
</feature>
<dbReference type="PRINTS" id="PR00253">
    <property type="entry name" value="GABAARECEPTR"/>
</dbReference>
<dbReference type="Pfam" id="PF02931">
    <property type="entry name" value="Neur_chan_LBD"/>
    <property type="match status" value="1"/>
</dbReference>
<evidence type="ECO:0000259" key="12">
    <source>
        <dbReference type="Pfam" id="PF02931"/>
    </source>
</evidence>
<dbReference type="GO" id="GO:0005254">
    <property type="term" value="F:chloride channel activity"/>
    <property type="evidence" value="ECO:0007669"/>
    <property type="project" value="UniProtKB-ARBA"/>
</dbReference>
<feature type="domain" description="Neurotransmitter-gated ion-channel ligand-binding" evidence="12">
    <location>
        <begin position="32"/>
        <end position="168"/>
    </location>
</feature>
<sequence>MWKLPAVTLFVLATSLSVGAEAPEGQATQIVLEKLRDKENYNSAVRPSPHGDPTEVKVQMYIREIDVDDANMKADFDLTFRMVWNDPRLTYDGAGVSYVNILTPHLAWLPDAFFKYAITTQLESVYPESYLRVYPNGRLIYSTRLSLKQNCPMNFARFPHDTQDCKIQNNPGVLVVRLSCDITVLFADGYTASEVFFTFDEEVQIGKDLHVEKFHMENIKENMFSYCNTKTATGEYSCVQIAISIRRAFGTYLLEWYLPVIFLVIVAYFSFLIPGDQFLARLLLTLIPLISLASFSYSFRQSLALVPYVRALDIFTGISLIVIFATLVYVIACYIKGGQKCNVAADEARAPDEEAPKELSDEPSAFRRAINKLTKRAEFLSRCILVGFYVFFLFVYFAAYCGTG</sequence>
<evidence type="ECO:0000256" key="6">
    <source>
        <dbReference type="ARBA" id="ARBA00022729"/>
    </source>
</evidence>
<dbReference type="STRING" id="6689.A0A3R7LRM3"/>
<evidence type="ECO:0000256" key="3">
    <source>
        <dbReference type="ARBA" id="ARBA00022448"/>
    </source>
</evidence>
<dbReference type="Proteomes" id="UP000283509">
    <property type="component" value="Unassembled WGS sequence"/>
</dbReference>
<organism evidence="14 15">
    <name type="scientific">Penaeus vannamei</name>
    <name type="common">Whiteleg shrimp</name>
    <name type="synonym">Litopenaeus vannamei</name>
    <dbReference type="NCBI Taxonomy" id="6689"/>
    <lineage>
        <taxon>Eukaryota</taxon>
        <taxon>Metazoa</taxon>
        <taxon>Ecdysozoa</taxon>
        <taxon>Arthropoda</taxon>
        <taxon>Crustacea</taxon>
        <taxon>Multicrustacea</taxon>
        <taxon>Malacostraca</taxon>
        <taxon>Eumalacostraca</taxon>
        <taxon>Eucarida</taxon>
        <taxon>Decapoda</taxon>
        <taxon>Dendrobranchiata</taxon>
        <taxon>Penaeoidea</taxon>
        <taxon>Penaeidae</taxon>
        <taxon>Penaeus</taxon>
    </lineage>
</organism>
<evidence type="ECO:0000259" key="13">
    <source>
        <dbReference type="Pfam" id="PF02932"/>
    </source>
</evidence>
<feature type="transmembrane region" description="Helical" evidence="11">
    <location>
        <begin position="256"/>
        <end position="273"/>
    </location>
</feature>
<comment type="similarity">
    <text evidence="11">Belongs to the ligand-gated ion channel (TC 1.A.9) family.</text>
</comment>
<gene>
    <name evidence="14" type="ORF">C7M84_021173</name>
</gene>
<dbReference type="InterPro" id="IPR036734">
    <property type="entry name" value="Neur_chan_lig-bd_sf"/>
</dbReference>
<reference evidence="14 15" key="2">
    <citation type="submission" date="2019-01" db="EMBL/GenBank/DDBJ databases">
        <title>The decoding of complex shrimp genome reveals the adaptation for benthos swimmer, frequently molting mechanism and breeding impact on genome.</title>
        <authorList>
            <person name="Sun Y."/>
            <person name="Gao Y."/>
            <person name="Yu Y."/>
        </authorList>
    </citation>
    <scope>NUCLEOTIDE SEQUENCE [LARGE SCALE GENOMIC DNA]</scope>
    <source>
        <tissue evidence="14">Muscle</tissue>
    </source>
</reference>
<evidence type="ECO:0000256" key="5">
    <source>
        <dbReference type="ARBA" id="ARBA00022692"/>
    </source>
</evidence>
<dbReference type="GO" id="GO:0099095">
    <property type="term" value="F:ligand-gated monoatomic anion channel activity"/>
    <property type="evidence" value="ECO:0007669"/>
    <property type="project" value="UniProtKB-ARBA"/>
</dbReference>
<feature type="signal peptide" evidence="11">
    <location>
        <begin position="1"/>
        <end position="20"/>
    </location>
</feature>
<evidence type="ECO:0000256" key="4">
    <source>
        <dbReference type="ARBA" id="ARBA00022475"/>
    </source>
</evidence>
<dbReference type="InterPro" id="IPR036719">
    <property type="entry name" value="Neuro-gated_channel_TM_sf"/>
</dbReference>
<dbReference type="EMBL" id="QCYY01004376">
    <property type="protein sequence ID" value="ROT61092.1"/>
    <property type="molecule type" value="Genomic_DNA"/>
</dbReference>
<evidence type="ECO:0000256" key="1">
    <source>
        <dbReference type="ARBA" id="ARBA00004141"/>
    </source>
</evidence>
<evidence type="ECO:0000256" key="7">
    <source>
        <dbReference type="ARBA" id="ARBA00022989"/>
    </source>
</evidence>
<name>A0A3R7LRM3_PENVA</name>
<evidence type="ECO:0000313" key="15">
    <source>
        <dbReference type="Proteomes" id="UP000283509"/>
    </source>
</evidence>
<keyword evidence="15" id="KW-1185">Reference proteome</keyword>
<dbReference type="InterPro" id="IPR006028">
    <property type="entry name" value="GABAA/Glycine_rcpt"/>
</dbReference>
<dbReference type="SUPFAM" id="SSF90112">
    <property type="entry name" value="Neurotransmitter-gated ion-channel transmembrane pore"/>
    <property type="match status" value="1"/>
</dbReference>
<dbReference type="SUPFAM" id="SSF63712">
    <property type="entry name" value="Nicotinic receptor ligand binding domain-like"/>
    <property type="match status" value="1"/>
</dbReference>
<evidence type="ECO:0000313" key="14">
    <source>
        <dbReference type="EMBL" id="ROT61092.1"/>
    </source>
</evidence>
<dbReference type="InterPro" id="IPR006201">
    <property type="entry name" value="Neur_channel"/>
</dbReference>
<keyword evidence="9 11" id="KW-0472">Membrane</keyword>
<comment type="subcellular location">
    <subcellularLocation>
        <location evidence="2">Cell membrane</location>
    </subcellularLocation>
    <subcellularLocation>
        <location evidence="1">Membrane</location>
        <topology evidence="1">Multi-pass membrane protein</topology>
    </subcellularLocation>
</comment>
<dbReference type="InterPro" id="IPR038050">
    <property type="entry name" value="Neuro_actylchol_rec"/>
</dbReference>
<evidence type="ECO:0000256" key="2">
    <source>
        <dbReference type="ARBA" id="ARBA00004236"/>
    </source>
</evidence>
<dbReference type="GO" id="GO:0004888">
    <property type="term" value="F:transmembrane signaling receptor activity"/>
    <property type="evidence" value="ECO:0007669"/>
    <property type="project" value="InterPro"/>
</dbReference>
<dbReference type="GO" id="GO:0005230">
    <property type="term" value="F:extracellular ligand-gated monoatomic ion channel activity"/>
    <property type="evidence" value="ECO:0007669"/>
    <property type="project" value="InterPro"/>
</dbReference>
<dbReference type="InterPro" id="IPR006029">
    <property type="entry name" value="Neurotrans-gated_channel_TM"/>
</dbReference>
<feature type="chain" id="PRO_5022262564" evidence="11">
    <location>
        <begin position="21"/>
        <end position="404"/>
    </location>
</feature>
<evidence type="ECO:0000256" key="8">
    <source>
        <dbReference type="ARBA" id="ARBA00023065"/>
    </source>
</evidence>
<feature type="transmembrane region" description="Helical" evidence="11">
    <location>
        <begin position="311"/>
        <end position="335"/>
    </location>
</feature>
<evidence type="ECO:0000256" key="9">
    <source>
        <dbReference type="ARBA" id="ARBA00023136"/>
    </source>
</evidence>
<feature type="transmembrane region" description="Helical" evidence="11">
    <location>
        <begin position="379"/>
        <end position="399"/>
    </location>
</feature>
<keyword evidence="5 11" id="KW-0812">Transmembrane</keyword>